<accession>A0A2U3KI25</accession>
<gene>
    <name evidence="4" type="ORF">SBA1_270023</name>
</gene>
<evidence type="ECO:0000313" key="4">
    <source>
        <dbReference type="EMBL" id="SPF39308.1"/>
    </source>
</evidence>
<reference evidence="5" key="1">
    <citation type="submission" date="2018-02" db="EMBL/GenBank/DDBJ databases">
        <authorList>
            <person name="Hausmann B."/>
        </authorList>
    </citation>
    <scope>NUCLEOTIDE SEQUENCE [LARGE SCALE GENOMIC DNA]</scope>
    <source>
        <strain evidence="5">Peat soil MAG SbA1</strain>
    </source>
</reference>
<feature type="domain" description="AMIN" evidence="3">
    <location>
        <begin position="111"/>
        <end position="197"/>
    </location>
</feature>
<proteinExistence type="predicted"/>
<sequence length="455" mass="45922">MKLTTGILAMAITMTAGAAFSARAVAQNPDAIDNARSIAKSLQQKQANDSNAAPNTAGSAAKPTPGAPAPAVKPAVIPGSKAVAAAPASRPAPAAKPAPASGQHNQLQRVNVVQGTDSIRIEISSSGAVTPRVTKLDSPARILVALPETTDVTPKNHIAVGSGGVKEVRIGMDGQTPPTTSVVVDLEKALAFELTPGPSDKLVLTVHGQAVAKSSPTPAPATAKTAAPAAQPQTVAKTAPAAAKAQPAPAAKAQTAPVVAKSSPAPAKVPDIQLVAKTTPPAAKAPVASNAGAPAKPAVTANAPAKPAEKQPAAKDTKAAATALAPAPADATKSADAAKAQPKPEDKKWAMTGKRDPFFSPVVQQPGGSGCSTGKKCLEIGNINLRGVVKSDSGFIAVVTNSLNKAYFLRENDPVFNGYVVKITGDSVVFQETVEDKLGKPFTREVVKRIFTPAV</sequence>
<keyword evidence="2" id="KW-0732">Signal</keyword>
<feature type="region of interest" description="Disordered" evidence="1">
    <location>
        <begin position="213"/>
        <end position="265"/>
    </location>
</feature>
<name>A0A2U3KI25_9BACT</name>
<evidence type="ECO:0000313" key="5">
    <source>
        <dbReference type="Proteomes" id="UP000238701"/>
    </source>
</evidence>
<dbReference type="InterPro" id="IPR021731">
    <property type="entry name" value="AMIN_dom"/>
</dbReference>
<dbReference type="Gene3D" id="2.60.40.3500">
    <property type="match status" value="1"/>
</dbReference>
<evidence type="ECO:0000256" key="1">
    <source>
        <dbReference type="SAM" id="MobiDB-lite"/>
    </source>
</evidence>
<feature type="region of interest" description="Disordered" evidence="1">
    <location>
        <begin position="284"/>
        <end position="353"/>
    </location>
</feature>
<feature type="chain" id="PRO_5015713670" description="AMIN domain-containing protein" evidence="2">
    <location>
        <begin position="19"/>
        <end position="455"/>
    </location>
</feature>
<organism evidence="4 5">
    <name type="scientific">Candidatus Sulfotelmatobacter kueseliae</name>
    <dbReference type="NCBI Taxonomy" id="2042962"/>
    <lineage>
        <taxon>Bacteria</taxon>
        <taxon>Pseudomonadati</taxon>
        <taxon>Acidobacteriota</taxon>
        <taxon>Terriglobia</taxon>
        <taxon>Terriglobales</taxon>
        <taxon>Candidatus Korobacteraceae</taxon>
        <taxon>Candidatus Sulfotelmatobacter</taxon>
    </lineage>
</organism>
<protein>
    <recommendedName>
        <fullName evidence="3">AMIN domain-containing protein</fullName>
    </recommendedName>
</protein>
<dbReference type="Pfam" id="PF11741">
    <property type="entry name" value="AMIN"/>
    <property type="match status" value="1"/>
</dbReference>
<evidence type="ECO:0000256" key="2">
    <source>
        <dbReference type="SAM" id="SignalP"/>
    </source>
</evidence>
<feature type="compositionally biased region" description="Low complexity" evidence="1">
    <location>
        <begin position="56"/>
        <end position="100"/>
    </location>
</feature>
<feature type="signal peptide" evidence="2">
    <location>
        <begin position="1"/>
        <end position="18"/>
    </location>
</feature>
<dbReference type="AlphaFoldDB" id="A0A2U3KI25"/>
<feature type="compositionally biased region" description="Polar residues" evidence="1">
    <location>
        <begin position="40"/>
        <end position="54"/>
    </location>
</feature>
<feature type="compositionally biased region" description="Basic and acidic residues" evidence="1">
    <location>
        <begin position="342"/>
        <end position="353"/>
    </location>
</feature>
<feature type="region of interest" description="Disordered" evidence="1">
    <location>
        <begin position="40"/>
        <end position="107"/>
    </location>
</feature>
<feature type="compositionally biased region" description="Basic and acidic residues" evidence="1">
    <location>
        <begin position="307"/>
        <end position="318"/>
    </location>
</feature>
<dbReference type="Proteomes" id="UP000238701">
    <property type="component" value="Unassembled WGS sequence"/>
</dbReference>
<feature type="compositionally biased region" description="Low complexity" evidence="1">
    <location>
        <begin position="319"/>
        <end position="340"/>
    </location>
</feature>
<evidence type="ECO:0000259" key="3">
    <source>
        <dbReference type="Pfam" id="PF11741"/>
    </source>
</evidence>
<dbReference type="EMBL" id="OMOD01000119">
    <property type="protein sequence ID" value="SPF39308.1"/>
    <property type="molecule type" value="Genomic_DNA"/>
</dbReference>